<dbReference type="CDD" id="cd04481">
    <property type="entry name" value="RPA1_DBD_B_like"/>
    <property type="match status" value="1"/>
</dbReference>
<evidence type="ECO:0000256" key="1">
    <source>
        <dbReference type="ARBA" id="ARBA00005690"/>
    </source>
</evidence>
<dbReference type="Gene3D" id="2.40.50.140">
    <property type="entry name" value="Nucleic acid-binding proteins"/>
    <property type="match status" value="3"/>
</dbReference>
<gene>
    <name evidence="8" type="ORF">EUTSA_v10000499mg</name>
</gene>
<dbReference type="PANTHER" id="PTHR47165">
    <property type="entry name" value="OS03G0429900 PROTEIN"/>
    <property type="match status" value="1"/>
</dbReference>
<dbReference type="Gramene" id="ESQ46579">
    <property type="protein sequence ID" value="ESQ46579"/>
    <property type="gene ID" value="EUTSA_v10000499mg"/>
</dbReference>
<keyword evidence="4" id="KW-0862">Zinc</keyword>
<proteinExistence type="inferred from homology"/>
<organism evidence="8 9">
    <name type="scientific">Eutrema salsugineum</name>
    <name type="common">Saltwater cress</name>
    <name type="synonym">Sisymbrium salsugineum</name>
    <dbReference type="NCBI Taxonomy" id="72664"/>
    <lineage>
        <taxon>Eukaryota</taxon>
        <taxon>Viridiplantae</taxon>
        <taxon>Streptophyta</taxon>
        <taxon>Embryophyta</taxon>
        <taxon>Tracheophyta</taxon>
        <taxon>Spermatophyta</taxon>
        <taxon>Magnoliopsida</taxon>
        <taxon>eudicotyledons</taxon>
        <taxon>Gunneridae</taxon>
        <taxon>Pentapetalae</taxon>
        <taxon>rosids</taxon>
        <taxon>malvids</taxon>
        <taxon>Brassicales</taxon>
        <taxon>Brassicaceae</taxon>
        <taxon>Eutremeae</taxon>
        <taxon>Eutrema</taxon>
    </lineage>
</organism>
<dbReference type="EMBL" id="KI517426">
    <property type="protein sequence ID" value="ESQ46579.1"/>
    <property type="molecule type" value="Genomic_DNA"/>
</dbReference>
<keyword evidence="2" id="KW-0479">Metal-binding</keyword>
<dbReference type="CDD" id="cd04480">
    <property type="entry name" value="RPA1_DBD_A_like"/>
    <property type="match status" value="1"/>
</dbReference>
<dbReference type="InterPro" id="IPR012340">
    <property type="entry name" value="NA-bd_OB-fold"/>
</dbReference>
<dbReference type="OMA" id="IVGHEYS"/>
<evidence type="ECO:0000313" key="9">
    <source>
        <dbReference type="Proteomes" id="UP000030689"/>
    </source>
</evidence>
<dbReference type="SUPFAM" id="SSF50249">
    <property type="entry name" value="Nucleic acid-binding proteins"/>
    <property type="match status" value="3"/>
</dbReference>
<keyword evidence="3" id="KW-0863">Zinc-finger</keyword>
<comment type="similarity">
    <text evidence="1">Belongs to the replication factor A protein 1 family.</text>
</comment>
<evidence type="ECO:0000256" key="2">
    <source>
        <dbReference type="ARBA" id="ARBA00022723"/>
    </source>
</evidence>
<evidence type="ECO:0008006" key="10">
    <source>
        <dbReference type="Google" id="ProtNLM"/>
    </source>
</evidence>
<reference evidence="8 9" key="1">
    <citation type="journal article" date="2013" name="Front. Plant Sci.">
        <title>The Reference Genome of the Halophytic Plant Eutrema salsugineum.</title>
        <authorList>
            <person name="Yang R."/>
            <person name="Jarvis D.E."/>
            <person name="Chen H."/>
            <person name="Beilstein M.A."/>
            <person name="Grimwood J."/>
            <person name="Jenkins J."/>
            <person name="Shu S."/>
            <person name="Prochnik S."/>
            <person name="Xin M."/>
            <person name="Ma C."/>
            <person name="Schmutz J."/>
            <person name="Wing R.A."/>
            <person name="Mitchell-Olds T."/>
            <person name="Schumaker K.S."/>
            <person name="Wang X."/>
        </authorList>
    </citation>
    <scope>NUCLEOTIDE SEQUENCE [LARGE SCALE GENOMIC DNA]</scope>
</reference>
<evidence type="ECO:0000256" key="3">
    <source>
        <dbReference type="ARBA" id="ARBA00022771"/>
    </source>
</evidence>
<feature type="domain" description="Replication protein A 70 kDa DNA-binding subunit B/D first OB fold" evidence="6">
    <location>
        <begin position="5"/>
        <end position="104"/>
    </location>
</feature>
<dbReference type="GO" id="GO:0003677">
    <property type="term" value="F:DNA binding"/>
    <property type="evidence" value="ECO:0007669"/>
    <property type="project" value="UniProtKB-KW"/>
</dbReference>
<keyword evidence="5" id="KW-0238">DNA-binding</keyword>
<feature type="domain" description="Replication factor A C-terminal" evidence="7">
    <location>
        <begin position="298"/>
        <end position="427"/>
    </location>
</feature>
<dbReference type="GO" id="GO:0008270">
    <property type="term" value="F:zinc ion binding"/>
    <property type="evidence" value="ECO:0007669"/>
    <property type="project" value="UniProtKB-KW"/>
</dbReference>
<evidence type="ECO:0000259" key="6">
    <source>
        <dbReference type="Pfam" id="PF02721"/>
    </source>
</evidence>
<dbReference type="eggNOG" id="KOG0851">
    <property type="taxonomic scope" value="Eukaryota"/>
</dbReference>
<protein>
    <recommendedName>
        <fullName evidence="10">DUF223 domain-containing protein</fullName>
    </recommendedName>
</protein>
<dbReference type="KEGG" id="eus:EUTSA_v10000499mg"/>
<evidence type="ECO:0000313" key="8">
    <source>
        <dbReference type="EMBL" id="ESQ46579.1"/>
    </source>
</evidence>
<dbReference type="InterPro" id="IPR003871">
    <property type="entry name" value="RFA1B/D_OB_1st"/>
</dbReference>
<dbReference type="Proteomes" id="UP000030689">
    <property type="component" value="Unassembled WGS sequence"/>
</dbReference>
<dbReference type="PANTHER" id="PTHR47165:SF4">
    <property type="entry name" value="OS03G0429900 PROTEIN"/>
    <property type="match status" value="1"/>
</dbReference>
<dbReference type="STRING" id="72664.V4LS09"/>
<evidence type="ECO:0000256" key="4">
    <source>
        <dbReference type="ARBA" id="ARBA00022833"/>
    </source>
</evidence>
<evidence type="ECO:0000259" key="7">
    <source>
        <dbReference type="Pfam" id="PF08646"/>
    </source>
</evidence>
<keyword evidence="9" id="KW-1185">Reference proteome</keyword>
<dbReference type="InterPro" id="IPR013955">
    <property type="entry name" value="Rep_factor-A_C"/>
</dbReference>
<evidence type="ECO:0000256" key="5">
    <source>
        <dbReference type="ARBA" id="ARBA00023125"/>
    </source>
</evidence>
<sequence length="541" mass="61735">MSSSTDLYSVKPFKTQWRVYVKILKVWKQYLNGVETLEMVVVDEKNQTMHVTLKKEFIKKNENLLEEGASRIFTNFQVAHNGGKFRTSPHVYKILFASTKSVKPAEEMDPRILGFKFVKFSDIHEGKMNPDFLIGNTNMISFTLDAIGQIVSIGDVEILNVGKRQTKRLSMEIRDTENVRLNCVLWGQFAENLESVAQHANDVVIVAVLRFGKLKLYQGVWSVGNCYNCSMVITDPVFPESLAFKERLLKDGLTLTYTHPNQLTIVNSVSVRDDFFLHSPRKTISEIIAASEVVKCVTMATIMSIDTEYGWYYMSCGACSKKVLPHDMDYLKELYPRKTFKKQLWQCKKCNEDVENVYLSFMLTFRVMDNTGETKFLLFDQEAKEVVNQSAAQLTQSVNEIQDPDVLPLALSNICGKTFLFKIAIASSNVVFNSDTYKVISIITQSDVVKEFSEISTPQVPLMIMDDDDAEITPTSKRKSNEKLEVIKDTDEYSAAKKKCKDEKTVQTNPSTLPLKTVKTEKPCLRTEISYWNYFVMHLSV</sequence>
<dbReference type="CDD" id="cd04476">
    <property type="entry name" value="RPA1_DBD_C"/>
    <property type="match status" value="1"/>
</dbReference>
<name>V4LS09_EUTSA</name>
<dbReference type="Pfam" id="PF08646">
    <property type="entry name" value="Rep_fac-A_C"/>
    <property type="match status" value="1"/>
</dbReference>
<dbReference type="InterPro" id="IPR047192">
    <property type="entry name" value="Euk_RPA1_DBD_C"/>
</dbReference>
<dbReference type="Pfam" id="PF02721">
    <property type="entry name" value="DUF223"/>
    <property type="match status" value="1"/>
</dbReference>
<dbReference type="AlphaFoldDB" id="V4LS09"/>
<accession>V4LS09</accession>